<organism evidence="1 2">
    <name type="scientific">Testicularia cyperi</name>
    <dbReference type="NCBI Taxonomy" id="1882483"/>
    <lineage>
        <taxon>Eukaryota</taxon>
        <taxon>Fungi</taxon>
        <taxon>Dikarya</taxon>
        <taxon>Basidiomycota</taxon>
        <taxon>Ustilaginomycotina</taxon>
        <taxon>Ustilaginomycetes</taxon>
        <taxon>Ustilaginales</taxon>
        <taxon>Anthracoideaceae</taxon>
        <taxon>Testicularia</taxon>
    </lineage>
</organism>
<sequence length="128" mass="14423">MWAQVRVEARLLARERERVDPVHIILRSHSKRAKRSCQGPFSLAFSFSELSFLRFCTHSASLKKLSLDLAVWCACVHSATSHFYPSLGQAGRTEQNTTGATPDFLAPSLQADLTLPPFRSNDRHRQTV</sequence>
<protein>
    <submittedName>
        <fullName evidence="1">Uncharacterized protein</fullName>
    </submittedName>
</protein>
<dbReference type="Proteomes" id="UP000246740">
    <property type="component" value="Unassembled WGS sequence"/>
</dbReference>
<evidence type="ECO:0000313" key="1">
    <source>
        <dbReference type="EMBL" id="PWY99226.1"/>
    </source>
</evidence>
<proteinExistence type="predicted"/>
<evidence type="ECO:0000313" key="2">
    <source>
        <dbReference type="Proteomes" id="UP000246740"/>
    </source>
</evidence>
<dbReference type="EMBL" id="KZ819196">
    <property type="protein sequence ID" value="PWY99226.1"/>
    <property type="molecule type" value="Genomic_DNA"/>
</dbReference>
<gene>
    <name evidence="1" type="ORF">BCV70DRAFT_126611</name>
</gene>
<accession>A0A317XLP3</accession>
<keyword evidence="2" id="KW-1185">Reference proteome</keyword>
<name>A0A317XLP3_9BASI</name>
<dbReference type="InParanoid" id="A0A317XLP3"/>
<reference evidence="1 2" key="1">
    <citation type="journal article" date="2018" name="Mol. Biol. Evol.">
        <title>Broad Genomic Sampling Reveals a Smut Pathogenic Ancestry of the Fungal Clade Ustilaginomycotina.</title>
        <authorList>
            <person name="Kijpornyongpan T."/>
            <person name="Mondo S.J."/>
            <person name="Barry K."/>
            <person name="Sandor L."/>
            <person name="Lee J."/>
            <person name="Lipzen A."/>
            <person name="Pangilinan J."/>
            <person name="LaButti K."/>
            <person name="Hainaut M."/>
            <person name="Henrissat B."/>
            <person name="Grigoriev I.V."/>
            <person name="Spatafora J.W."/>
            <person name="Aime M.C."/>
        </authorList>
    </citation>
    <scope>NUCLEOTIDE SEQUENCE [LARGE SCALE GENOMIC DNA]</scope>
    <source>
        <strain evidence="1 2">MCA 3645</strain>
    </source>
</reference>
<dbReference type="AlphaFoldDB" id="A0A317XLP3"/>